<reference evidence="1 2" key="1">
    <citation type="submission" date="2024-05" db="EMBL/GenBank/DDBJ databases">
        <authorList>
            <person name="Duchaud E."/>
        </authorList>
    </citation>
    <scope>NUCLEOTIDE SEQUENCE [LARGE SCALE GENOMIC DNA]</scope>
    <source>
        <strain evidence="1">Ena-SAMPLE-TAB-13-05-2024-13:56:06:370-140305</strain>
    </source>
</reference>
<evidence type="ECO:0000313" key="2">
    <source>
        <dbReference type="Proteomes" id="UP001497602"/>
    </source>
</evidence>
<dbReference type="EMBL" id="CAXJRC010000022">
    <property type="protein sequence ID" value="CAL2106727.1"/>
    <property type="molecule type" value="Genomic_DNA"/>
</dbReference>
<dbReference type="RefSeq" id="WP_348738477.1">
    <property type="nucleotide sequence ID" value="NZ_CAXJRC010000022.1"/>
</dbReference>
<sequence>MNKKNYKEKIKKSELLTNSVKNKLQIELETKARKKQKQLKNEFKNMTLKEVENLYAHYLM</sequence>
<comment type="caution">
    <text evidence="1">The sequence shown here is derived from an EMBL/GenBank/DDBJ whole genome shotgun (WGS) entry which is preliminary data.</text>
</comment>
<dbReference type="Proteomes" id="UP001497602">
    <property type="component" value="Unassembled WGS sequence"/>
</dbReference>
<proteinExistence type="predicted"/>
<gene>
    <name evidence="1" type="ORF">T190115A13A_20007</name>
</gene>
<accession>A0ABM9PM07</accession>
<organism evidence="1 2">
    <name type="scientific">Tenacibaculum vairaonense</name>
    <dbReference type="NCBI Taxonomy" id="3137860"/>
    <lineage>
        <taxon>Bacteria</taxon>
        <taxon>Pseudomonadati</taxon>
        <taxon>Bacteroidota</taxon>
        <taxon>Flavobacteriia</taxon>
        <taxon>Flavobacteriales</taxon>
        <taxon>Flavobacteriaceae</taxon>
        <taxon>Tenacibaculum</taxon>
    </lineage>
</organism>
<name>A0ABM9PM07_9FLAO</name>
<evidence type="ECO:0000313" key="1">
    <source>
        <dbReference type="EMBL" id="CAL2106727.1"/>
    </source>
</evidence>
<protein>
    <submittedName>
        <fullName evidence="1">Uncharacterized protein</fullName>
    </submittedName>
</protein>
<keyword evidence="2" id="KW-1185">Reference proteome</keyword>